<dbReference type="EMBL" id="DSRD01000061">
    <property type="protein sequence ID" value="HGW92847.1"/>
    <property type="molecule type" value="Genomic_DNA"/>
</dbReference>
<dbReference type="AlphaFoldDB" id="A0A832H0I3"/>
<protein>
    <submittedName>
        <fullName evidence="2">Uncharacterized protein</fullName>
    </submittedName>
</protein>
<accession>A0A832H0I3</accession>
<evidence type="ECO:0000313" key="2">
    <source>
        <dbReference type="EMBL" id="HGW92847.1"/>
    </source>
</evidence>
<proteinExistence type="predicted"/>
<feature type="region of interest" description="Disordered" evidence="1">
    <location>
        <begin position="1"/>
        <end position="32"/>
    </location>
</feature>
<name>A0A832H0I3_9CYAN</name>
<evidence type="ECO:0000256" key="1">
    <source>
        <dbReference type="SAM" id="MobiDB-lite"/>
    </source>
</evidence>
<gene>
    <name evidence="2" type="ORF">ENR47_00980</name>
</gene>
<sequence>MTADESPKQILSHEPQQQAVADPPTTDSPSQVRWSAAWIENGWDRQPGSGHRRTGLSSNGVITYPRGLRPVTFAKKNGLGFGLTIPVTLLNTENPGVEVTLISGVDRFPRKDESSKRIHASSVHFFNGPSGTFAIAAIVRPEGAVRSSTGPDAKNYPAKTTYTVIYRKKSLFENLKEAIGKFLAGIFGGGWIIISPPEPRIPGIGPAF</sequence>
<reference evidence="2" key="1">
    <citation type="journal article" date="2020" name="mSystems">
        <title>Genome- and Community-Level Interaction Insights into Carbon Utilization and Element Cycling Functions of Hydrothermarchaeota in Hydrothermal Sediment.</title>
        <authorList>
            <person name="Zhou Z."/>
            <person name="Liu Y."/>
            <person name="Xu W."/>
            <person name="Pan J."/>
            <person name="Luo Z.H."/>
            <person name="Li M."/>
        </authorList>
    </citation>
    <scope>NUCLEOTIDE SEQUENCE [LARGE SCALE GENOMIC DNA]</scope>
    <source>
        <strain evidence="2">SpSt-402</strain>
    </source>
</reference>
<organism evidence="2">
    <name type="scientific">Oscillatoriales cyanobacterium SpSt-402</name>
    <dbReference type="NCBI Taxonomy" id="2282168"/>
    <lineage>
        <taxon>Bacteria</taxon>
        <taxon>Bacillati</taxon>
        <taxon>Cyanobacteriota</taxon>
        <taxon>Cyanophyceae</taxon>
        <taxon>Oscillatoriophycideae</taxon>
        <taxon>Oscillatoriales</taxon>
    </lineage>
</organism>
<feature type="compositionally biased region" description="Polar residues" evidence="1">
    <location>
        <begin position="14"/>
        <end position="32"/>
    </location>
</feature>
<comment type="caution">
    <text evidence="2">The sequence shown here is derived from an EMBL/GenBank/DDBJ whole genome shotgun (WGS) entry which is preliminary data.</text>
</comment>